<reference evidence="2" key="1">
    <citation type="submission" date="2018-02" db="EMBL/GenBank/DDBJ databases">
        <title>Rhizophora mucronata_Transcriptome.</title>
        <authorList>
            <person name="Meera S.P."/>
            <person name="Sreeshan A."/>
            <person name="Augustine A."/>
        </authorList>
    </citation>
    <scope>NUCLEOTIDE SEQUENCE</scope>
    <source>
        <tissue evidence="2">Leaf</tissue>
    </source>
</reference>
<accession>A0A2P2L4P8</accession>
<dbReference type="AlphaFoldDB" id="A0A2P2L4P8"/>
<keyword evidence="1" id="KW-0812">Transmembrane</keyword>
<dbReference type="EMBL" id="GGEC01032468">
    <property type="protein sequence ID" value="MBX12952.1"/>
    <property type="molecule type" value="Transcribed_RNA"/>
</dbReference>
<protein>
    <submittedName>
        <fullName evidence="2">Uncharacterized protein</fullName>
    </submittedName>
</protein>
<keyword evidence="1" id="KW-1133">Transmembrane helix</keyword>
<organism evidence="2">
    <name type="scientific">Rhizophora mucronata</name>
    <name type="common">Asiatic mangrove</name>
    <dbReference type="NCBI Taxonomy" id="61149"/>
    <lineage>
        <taxon>Eukaryota</taxon>
        <taxon>Viridiplantae</taxon>
        <taxon>Streptophyta</taxon>
        <taxon>Embryophyta</taxon>
        <taxon>Tracheophyta</taxon>
        <taxon>Spermatophyta</taxon>
        <taxon>Magnoliopsida</taxon>
        <taxon>eudicotyledons</taxon>
        <taxon>Gunneridae</taxon>
        <taxon>Pentapetalae</taxon>
        <taxon>rosids</taxon>
        <taxon>fabids</taxon>
        <taxon>Malpighiales</taxon>
        <taxon>Rhizophoraceae</taxon>
        <taxon>Rhizophora</taxon>
    </lineage>
</organism>
<evidence type="ECO:0000313" key="2">
    <source>
        <dbReference type="EMBL" id="MBX12952.1"/>
    </source>
</evidence>
<keyword evidence="1" id="KW-0472">Membrane</keyword>
<feature type="transmembrane region" description="Helical" evidence="1">
    <location>
        <begin position="12"/>
        <end position="35"/>
    </location>
</feature>
<name>A0A2P2L4P8_RHIMU</name>
<sequence>MKLMNSDTHSCTVSFASFEIFALAGSAFFIIRLTLAIGKNLSCSRADSSLLALLLLCPPDSLSESAINQKKRKKR</sequence>
<evidence type="ECO:0000256" key="1">
    <source>
        <dbReference type="SAM" id="Phobius"/>
    </source>
</evidence>
<proteinExistence type="predicted"/>